<protein>
    <submittedName>
        <fullName evidence="6">Response regulator transcription factor</fullName>
    </submittedName>
</protein>
<evidence type="ECO:0000259" key="5">
    <source>
        <dbReference type="PROSITE" id="PS50110"/>
    </source>
</evidence>
<name>A0A6G8IKS6_9BURK</name>
<dbReference type="PANTHER" id="PTHR45566">
    <property type="entry name" value="HTH-TYPE TRANSCRIPTIONAL REGULATOR YHJB-RELATED"/>
    <property type="match status" value="1"/>
</dbReference>
<dbReference type="PROSITE" id="PS50110">
    <property type="entry name" value="RESPONSE_REGULATORY"/>
    <property type="match status" value="1"/>
</dbReference>
<dbReference type="PROSITE" id="PS50043">
    <property type="entry name" value="HTH_LUXR_2"/>
    <property type="match status" value="1"/>
</dbReference>
<evidence type="ECO:0000256" key="3">
    <source>
        <dbReference type="PROSITE-ProRule" id="PRU00169"/>
    </source>
</evidence>
<evidence type="ECO:0000256" key="2">
    <source>
        <dbReference type="ARBA" id="ARBA00023125"/>
    </source>
</evidence>
<keyword evidence="7" id="KW-1185">Reference proteome</keyword>
<dbReference type="Proteomes" id="UP000503162">
    <property type="component" value="Chromosome"/>
</dbReference>
<dbReference type="AlphaFoldDB" id="A0A6G8IKS6"/>
<dbReference type="InterPro" id="IPR058245">
    <property type="entry name" value="NreC/VraR/RcsB-like_REC"/>
</dbReference>
<dbReference type="Gene3D" id="3.40.50.2300">
    <property type="match status" value="1"/>
</dbReference>
<evidence type="ECO:0000256" key="1">
    <source>
        <dbReference type="ARBA" id="ARBA00022553"/>
    </source>
</evidence>
<dbReference type="SUPFAM" id="SSF46894">
    <property type="entry name" value="C-terminal effector domain of the bipartite response regulators"/>
    <property type="match status" value="1"/>
</dbReference>
<feature type="modified residue" description="4-aspartylphosphate" evidence="3">
    <location>
        <position position="73"/>
    </location>
</feature>
<dbReference type="InterPro" id="IPR051015">
    <property type="entry name" value="EvgA-like"/>
</dbReference>
<feature type="domain" description="HTH luxR-type" evidence="4">
    <location>
        <begin position="164"/>
        <end position="226"/>
    </location>
</feature>
<dbReference type="GO" id="GO:0000160">
    <property type="term" value="P:phosphorelay signal transduction system"/>
    <property type="evidence" value="ECO:0007669"/>
    <property type="project" value="InterPro"/>
</dbReference>
<sequence length="226" mass="24186">MDAIAEPTVPATTASGLLVVDDHDLVRLGLLTLVQSHAADTGQSVPVFEARTLAEALDLYRAQRHRIGLVLLDLQLPDAHGMSGLDDFLRAFPGAPVVVLSGVGDPGLMRHAVSRGALAYLPKAGDLQHVIGFIRSRGTFGEHDRACAAALADDPVPASRWHGAQGQRLSLTERQTQVLEWVLAGASNREIALRAHLSEGTVKNHVSALLLLFGVRSRAQLISQLR</sequence>
<dbReference type="InterPro" id="IPR036388">
    <property type="entry name" value="WH-like_DNA-bd_sf"/>
</dbReference>
<dbReference type="EMBL" id="CP049989">
    <property type="protein sequence ID" value="QIM53817.1"/>
    <property type="molecule type" value="Genomic_DNA"/>
</dbReference>
<gene>
    <name evidence="6" type="ORF">G9Q37_17475</name>
</gene>
<dbReference type="PANTHER" id="PTHR45566:SF2">
    <property type="entry name" value="NARL SUBFAMILY"/>
    <property type="match status" value="1"/>
</dbReference>
<keyword evidence="2" id="KW-0238">DNA-binding</keyword>
<organism evidence="6 7">
    <name type="scientific">Hydrogenophaga crocea</name>
    <dbReference type="NCBI Taxonomy" id="2716225"/>
    <lineage>
        <taxon>Bacteria</taxon>
        <taxon>Pseudomonadati</taxon>
        <taxon>Pseudomonadota</taxon>
        <taxon>Betaproteobacteria</taxon>
        <taxon>Burkholderiales</taxon>
        <taxon>Comamonadaceae</taxon>
        <taxon>Hydrogenophaga</taxon>
    </lineage>
</organism>
<proteinExistence type="predicted"/>
<evidence type="ECO:0000313" key="7">
    <source>
        <dbReference type="Proteomes" id="UP000503162"/>
    </source>
</evidence>
<reference evidence="6 7" key="1">
    <citation type="submission" date="2020-03" db="EMBL/GenBank/DDBJ databases">
        <title>Hydrogenophaga sp. nov. isolated from cyanobacterial mat.</title>
        <authorList>
            <person name="Thorat V."/>
            <person name="Kirdat K."/>
            <person name="Tiwarekar B."/>
            <person name="Costa E.D."/>
            <person name="Yadav A."/>
        </authorList>
    </citation>
    <scope>NUCLEOTIDE SEQUENCE [LARGE SCALE GENOMIC DNA]</scope>
    <source>
        <strain evidence="6 7">BA0156</strain>
    </source>
</reference>
<dbReference type="Pfam" id="PF00072">
    <property type="entry name" value="Response_reg"/>
    <property type="match status" value="1"/>
</dbReference>
<dbReference type="Pfam" id="PF00196">
    <property type="entry name" value="GerE"/>
    <property type="match status" value="1"/>
</dbReference>
<dbReference type="SMART" id="SM00448">
    <property type="entry name" value="REC"/>
    <property type="match status" value="1"/>
</dbReference>
<dbReference type="InterPro" id="IPR000792">
    <property type="entry name" value="Tscrpt_reg_LuxR_C"/>
</dbReference>
<evidence type="ECO:0000313" key="6">
    <source>
        <dbReference type="EMBL" id="QIM53817.1"/>
    </source>
</evidence>
<accession>A0A6G8IKS6</accession>
<dbReference type="PRINTS" id="PR00038">
    <property type="entry name" value="HTHLUXR"/>
</dbReference>
<dbReference type="CDD" id="cd06170">
    <property type="entry name" value="LuxR_C_like"/>
    <property type="match status" value="1"/>
</dbReference>
<dbReference type="GO" id="GO:0006355">
    <property type="term" value="P:regulation of DNA-templated transcription"/>
    <property type="evidence" value="ECO:0007669"/>
    <property type="project" value="InterPro"/>
</dbReference>
<evidence type="ECO:0000259" key="4">
    <source>
        <dbReference type="PROSITE" id="PS50043"/>
    </source>
</evidence>
<dbReference type="InterPro" id="IPR016032">
    <property type="entry name" value="Sig_transdc_resp-reg_C-effctor"/>
</dbReference>
<dbReference type="CDD" id="cd17535">
    <property type="entry name" value="REC_NarL-like"/>
    <property type="match status" value="1"/>
</dbReference>
<dbReference type="SUPFAM" id="SSF52172">
    <property type="entry name" value="CheY-like"/>
    <property type="match status" value="1"/>
</dbReference>
<dbReference type="Gene3D" id="1.10.10.10">
    <property type="entry name" value="Winged helix-like DNA-binding domain superfamily/Winged helix DNA-binding domain"/>
    <property type="match status" value="1"/>
</dbReference>
<dbReference type="SMART" id="SM00421">
    <property type="entry name" value="HTH_LUXR"/>
    <property type="match status" value="1"/>
</dbReference>
<dbReference type="RefSeq" id="WP_166229194.1">
    <property type="nucleotide sequence ID" value="NZ_CP049989.1"/>
</dbReference>
<dbReference type="KEGG" id="hcz:G9Q37_17475"/>
<dbReference type="InterPro" id="IPR011006">
    <property type="entry name" value="CheY-like_superfamily"/>
</dbReference>
<feature type="domain" description="Response regulatory" evidence="5">
    <location>
        <begin position="16"/>
        <end position="138"/>
    </location>
</feature>
<dbReference type="InterPro" id="IPR001789">
    <property type="entry name" value="Sig_transdc_resp-reg_receiver"/>
</dbReference>
<dbReference type="GO" id="GO:0003677">
    <property type="term" value="F:DNA binding"/>
    <property type="evidence" value="ECO:0007669"/>
    <property type="project" value="UniProtKB-KW"/>
</dbReference>
<keyword evidence="1 3" id="KW-0597">Phosphoprotein</keyword>